<feature type="compositionally biased region" description="Polar residues" evidence="8">
    <location>
        <begin position="287"/>
        <end position="296"/>
    </location>
</feature>
<dbReference type="GO" id="GO:0006888">
    <property type="term" value="P:endoplasmic reticulum to Golgi vesicle-mediated transport"/>
    <property type="evidence" value="ECO:0007669"/>
    <property type="project" value="TreeGrafter"/>
</dbReference>
<protein>
    <submittedName>
        <fullName evidence="11">Golgi SNAP receptor complex member</fullName>
    </submittedName>
</protein>
<keyword evidence="10" id="KW-0732">Signal</keyword>
<evidence type="ECO:0000256" key="8">
    <source>
        <dbReference type="SAM" id="MobiDB-lite"/>
    </source>
</evidence>
<feature type="compositionally biased region" description="Low complexity" evidence="8">
    <location>
        <begin position="275"/>
        <end position="286"/>
    </location>
</feature>
<evidence type="ECO:0000313" key="12">
    <source>
        <dbReference type="Proteomes" id="UP000011976"/>
    </source>
</evidence>
<evidence type="ECO:0000256" key="3">
    <source>
        <dbReference type="ARBA" id="ARBA00022692"/>
    </source>
</evidence>
<dbReference type="AlphaFoldDB" id="M9MD55"/>
<dbReference type="GO" id="GO:0005789">
    <property type="term" value="C:endoplasmic reticulum membrane"/>
    <property type="evidence" value="ECO:0007669"/>
    <property type="project" value="TreeGrafter"/>
</dbReference>
<feature type="signal peptide" evidence="10">
    <location>
        <begin position="1"/>
        <end position="19"/>
    </location>
</feature>
<keyword evidence="3 9" id="KW-0812">Transmembrane</keyword>
<comment type="subcellular location">
    <subcellularLocation>
        <location evidence="1">Membrane</location>
        <topology evidence="1">Single-pass type IV membrane protein</topology>
    </subcellularLocation>
</comment>
<dbReference type="EMBL" id="DF196773">
    <property type="protein sequence ID" value="GAC72332.1"/>
    <property type="molecule type" value="Genomic_DNA"/>
</dbReference>
<reference evidence="12" key="1">
    <citation type="journal article" date="2013" name="Genome Announc.">
        <title>Genome sequence of the basidiomycetous yeast Pseudozyma antarctica T-34, a producer of the glycolipid biosurfactants mannosylerythritol lipids.</title>
        <authorList>
            <person name="Morita T."/>
            <person name="Koike H."/>
            <person name="Koyama Y."/>
            <person name="Hagiwara H."/>
            <person name="Ito E."/>
            <person name="Fukuoka T."/>
            <person name="Imura T."/>
            <person name="Machida M."/>
            <person name="Kitamoto D."/>
        </authorList>
    </citation>
    <scope>NUCLEOTIDE SEQUENCE [LARGE SCALE GENOMIC DNA]</scope>
    <source>
        <strain evidence="12">T-34</strain>
    </source>
</reference>
<proteinExistence type="predicted"/>
<dbReference type="CDD" id="cd15863">
    <property type="entry name" value="SNARE_GS27"/>
    <property type="match status" value="1"/>
</dbReference>
<dbReference type="GO" id="GO:0000149">
    <property type="term" value="F:SNARE binding"/>
    <property type="evidence" value="ECO:0007669"/>
    <property type="project" value="TreeGrafter"/>
</dbReference>
<gene>
    <name evidence="11" type="ORF">PANT_7d00049</name>
</gene>
<dbReference type="STRING" id="1151754.M9MD55"/>
<keyword evidence="11" id="KW-0675">Receptor</keyword>
<evidence type="ECO:0000256" key="2">
    <source>
        <dbReference type="ARBA" id="ARBA00022448"/>
    </source>
</evidence>
<dbReference type="Proteomes" id="UP000011976">
    <property type="component" value="Unassembled WGS sequence"/>
</dbReference>
<dbReference type="GO" id="GO:0031201">
    <property type="term" value="C:SNARE complex"/>
    <property type="evidence" value="ECO:0007669"/>
    <property type="project" value="TreeGrafter"/>
</dbReference>
<evidence type="ECO:0000256" key="7">
    <source>
        <dbReference type="SAM" id="Coils"/>
    </source>
</evidence>
<feature type="region of interest" description="Disordered" evidence="8">
    <location>
        <begin position="149"/>
        <end position="179"/>
    </location>
</feature>
<evidence type="ECO:0000256" key="6">
    <source>
        <dbReference type="ARBA" id="ARBA00023136"/>
    </source>
</evidence>
<accession>M9MD55</accession>
<dbReference type="GO" id="GO:0012507">
    <property type="term" value="C:ER to Golgi transport vesicle membrane"/>
    <property type="evidence" value="ECO:0007669"/>
    <property type="project" value="TreeGrafter"/>
</dbReference>
<feature type="coiled-coil region" evidence="7">
    <location>
        <begin position="221"/>
        <end position="271"/>
    </location>
</feature>
<evidence type="ECO:0000256" key="1">
    <source>
        <dbReference type="ARBA" id="ARBA00004211"/>
    </source>
</evidence>
<feature type="region of interest" description="Disordered" evidence="8">
    <location>
        <begin position="271"/>
        <end position="300"/>
    </location>
</feature>
<keyword evidence="5 9" id="KW-1133">Transmembrane helix</keyword>
<keyword evidence="4" id="KW-0653">Protein transport</keyword>
<evidence type="ECO:0000313" key="11">
    <source>
        <dbReference type="EMBL" id="GAC72332.1"/>
    </source>
</evidence>
<dbReference type="GO" id="GO:0031902">
    <property type="term" value="C:late endosome membrane"/>
    <property type="evidence" value="ECO:0007669"/>
    <property type="project" value="TreeGrafter"/>
</dbReference>
<feature type="transmembrane region" description="Helical" evidence="9">
    <location>
        <begin position="423"/>
        <end position="440"/>
    </location>
</feature>
<dbReference type="GO" id="GO:0006906">
    <property type="term" value="P:vesicle fusion"/>
    <property type="evidence" value="ECO:0007669"/>
    <property type="project" value="TreeGrafter"/>
</dbReference>
<sequence>MNLHVFLWLSLLLAVFCSSARLLVCSSARLLVCSSARLLVCTLGAVDAASASWKNAQFLPAVKKKSFQEEFLKFESASPLGLSADLTLLESNFTRPAATLGGSVGLVGAPHFERLRGDHTAAAAREQHPPLSPFCTSTSLRWPSARSPCCVASKQQQQQQQQPHATPASSKAGHPPPLAATMNSLYNQALRQFSSIQSDISRIDSEADTSPTAFGPVTVSLSSLERTIDEYENLAKKELIQSKQEKALTRVAKFRTDYAELSSQLARLKTKGTLSNGASSQSNGSATLRSPTNPNYGGSHANRRVSAIAESPFSLHARNAPASPQADPLAAYKMNASAAAMFGEGGGFSARESHALREHSFIQQTEAQLDAFIAQGREVFGNLVEQRGILKGTQRRLRDAANTLGLSRDVIGYIERRSTQDNIIFALGAIFTLVCFWYIYKWFG</sequence>
<name>M9MD55_PSEA3</name>
<keyword evidence="6 9" id="KW-0472">Membrane</keyword>
<dbReference type="PANTHER" id="PTHR21230:SF1">
    <property type="entry name" value="GOLGI SNAP RECEPTOR COMPLEX MEMBER 2"/>
    <property type="match status" value="1"/>
</dbReference>
<evidence type="ECO:0000256" key="5">
    <source>
        <dbReference type="ARBA" id="ARBA00022989"/>
    </source>
</evidence>
<dbReference type="GO" id="GO:0005794">
    <property type="term" value="C:Golgi apparatus"/>
    <property type="evidence" value="ECO:0007669"/>
    <property type="project" value="TreeGrafter"/>
</dbReference>
<dbReference type="PANTHER" id="PTHR21230">
    <property type="entry name" value="VESICLE TRANSPORT V-SNARE PROTEIN VTI1-RELATED"/>
    <property type="match status" value="1"/>
</dbReference>
<feature type="chain" id="PRO_5004100778" evidence="10">
    <location>
        <begin position="20"/>
        <end position="444"/>
    </location>
</feature>
<evidence type="ECO:0000256" key="10">
    <source>
        <dbReference type="SAM" id="SignalP"/>
    </source>
</evidence>
<organism evidence="11 12">
    <name type="scientific">Pseudozyma antarctica (strain T-34)</name>
    <name type="common">Yeast</name>
    <name type="synonym">Candida antarctica</name>
    <dbReference type="NCBI Taxonomy" id="1151754"/>
    <lineage>
        <taxon>Eukaryota</taxon>
        <taxon>Fungi</taxon>
        <taxon>Dikarya</taxon>
        <taxon>Basidiomycota</taxon>
        <taxon>Ustilaginomycotina</taxon>
        <taxon>Ustilaginomycetes</taxon>
        <taxon>Ustilaginales</taxon>
        <taxon>Ustilaginaceae</taxon>
        <taxon>Moesziomyces</taxon>
    </lineage>
</organism>
<dbReference type="Pfam" id="PF12352">
    <property type="entry name" value="V-SNARE_C"/>
    <property type="match status" value="1"/>
</dbReference>
<keyword evidence="7" id="KW-0175">Coiled coil</keyword>
<dbReference type="GO" id="GO:0005484">
    <property type="term" value="F:SNAP receptor activity"/>
    <property type="evidence" value="ECO:0007669"/>
    <property type="project" value="TreeGrafter"/>
</dbReference>
<evidence type="ECO:0000256" key="4">
    <source>
        <dbReference type="ARBA" id="ARBA00022927"/>
    </source>
</evidence>
<evidence type="ECO:0000256" key="9">
    <source>
        <dbReference type="SAM" id="Phobius"/>
    </source>
</evidence>
<dbReference type="OrthoDB" id="158360at2759"/>
<dbReference type="GO" id="GO:0015031">
    <property type="term" value="P:protein transport"/>
    <property type="evidence" value="ECO:0007669"/>
    <property type="project" value="UniProtKB-KW"/>
</dbReference>
<keyword evidence="2" id="KW-0813">Transport</keyword>